<feature type="transmembrane region" description="Helical" evidence="5">
    <location>
        <begin position="521"/>
        <end position="541"/>
    </location>
</feature>
<feature type="transmembrane region" description="Helical" evidence="5">
    <location>
        <begin position="437"/>
        <end position="467"/>
    </location>
</feature>
<proteinExistence type="predicted"/>
<evidence type="ECO:0000256" key="4">
    <source>
        <dbReference type="ARBA" id="ARBA00023136"/>
    </source>
</evidence>
<dbReference type="SUPFAM" id="SSF46785">
    <property type="entry name" value="Winged helix' DNA-binding domain"/>
    <property type="match status" value="1"/>
</dbReference>
<feature type="transmembrane region" description="Helical" evidence="5">
    <location>
        <begin position="156"/>
        <end position="179"/>
    </location>
</feature>
<keyword evidence="7" id="KW-1185">Reference proteome</keyword>
<evidence type="ECO:0000313" key="7">
    <source>
        <dbReference type="Proteomes" id="UP000694924"/>
    </source>
</evidence>
<dbReference type="InterPro" id="IPR004776">
    <property type="entry name" value="Mem_transp_PIN-like"/>
</dbReference>
<feature type="domain" description="DEP" evidence="6">
    <location>
        <begin position="740"/>
        <end position="815"/>
    </location>
</feature>
<dbReference type="Pfam" id="PF03547">
    <property type="entry name" value="Mem_trans"/>
    <property type="match status" value="1"/>
</dbReference>
<gene>
    <name evidence="8" type="primary">LOC107071306</name>
</gene>
<dbReference type="InterPro" id="IPR000591">
    <property type="entry name" value="DEP_dom"/>
</dbReference>
<keyword evidence="3 5" id="KW-1133">Transmembrane helix</keyword>
<dbReference type="InterPro" id="IPR051832">
    <property type="entry name" value="mTOR-Rac_regulators"/>
</dbReference>
<feature type="transmembrane region" description="Helical" evidence="5">
    <location>
        <begin position="637"/>
        <end position="660"/>
    </location>
</feature>
<protein>
    <submittedName>
        <fullName evidence="8">Integral membrane protein GPR155 isoform X1</fullName>
    </submittedName>
</protein>
<dbReference type="Pfam" id="PF00610">
    <property type="entry name" value="DEP"/>
    <property type="match status" value="1"/>
</dbReference>
<evidence type="ECO:0000256" key="5">
    <source>
        <dbReference type="SAM" id="Phobius"/>
    </source>
</evidence>
<dbReference type="Gene3D" id="1.10.10.10">
    <property type="entry name" value="Winged helix-like DNA-binding domain superfamily/Winged helix DNA-binding domain"/>
    <property type="match status" value="1"/>
</dbReference>
<dbReference type="InterPro" id="IPR036390">
    <property type="entry name" value="WH_DNA-bd_sf"/>
</dbReference>
<feature type="transmembrane region" description="Helical" evidence="5">
    <location>
        <begin position="228"/>
        <end position="251"/>
    </location>
</feature>
<reference evidence="8" key="1">
    <citation type="submission" date="2025-08" db="UniProtKB">
        <authorList>
            <consortium name="RefSeq"/>
        </authorList>
    </citation>
    <scope>IDENTIFICATION</scope>
    <source>
        <tissue evidence="8">Whole body</tissue>
    </source>
</reference>
<keyword evidence="2 5" id="KW-0812">Transmembrane</keyword>
<accession>A0ABM1IZP3</accession>
<dbReference type="PANTHER" id="PTHR22829">
    <property type="entry name" value="DEP DOMAIN PROTEIN"/>
    <property type="match status" value="1"/>
</dbReference>
<feature type="transmembrane region" description="Helical" evidence="5">
    <location>
        <begin position="479"/>
        <end position="501"/>
    </location>
</feature>
<dbReference type="PROSITE" id="PS50186">
    <property type="entry name" value="DEP"/>
    <property type="match status" value="1"/>
</dbReference>
<sequence>MVKLQRVMSTNSSNIGLINMDGFITTDSDPIDNLYIALIQCFGIILCGYIAGRFNVITKIEANGLNTFVGTFALPSLIFTSLAKLDFTLVNWSFLLAILLAKCCVFFTVLVVSLLIKKPSNSGRAALFAIFTTQSNDFAIGYPMIGAIYQKTHPEYAAYLYLMAPISLAILNPIGFILLEISKRSLEENKSCWSMVYSVIKGVALNPVLFMTILGIIGNIIFSHVIPPFLAAILEVLGNAFSASALFLLGLMMVGKVHKLKGTALVIPGILISVKLLVLPLVIRETIILLNAGDNVTDTRDLSTYGFLYGTIPTAPALFIFTLRYNVEIDLIASAMVACTFLSAPLMFISAKLVSAIDAGVTPASYAHQLRAFSFDISTISVVACIWLLICFLGVGRKYKSVTHKYTLCLVIAQLITAIGTIIWTKLEADSTGSILWYIQFVLISLGVYGSRIWTVAIAVTLLFLNSHSLSFVQNMQKWLLLSGCGVTALIVSLMCICITPKKPIEFELQNPNFQLGRSQAAISVAILIFCFIVTLGCLVLQQRYHQIRNDLNTYSSTNSEGERSNVSNDTNGRNVVDVEDIVSHSESTPIIGCEFQNICPNSMCTVNRNNTYPFDCNQEENVTPTDSEDPQILRHLVFLILLSCSIFIGLSISISTLIMDQMIGIYAELAFLDIALNFGQSLIAFAIFGLDPGLNKLVSWLQQLSQKWRGETELQLPPEDALSSETKAIREQFNRCHLAECRARIAICRRRLLKVHRGVFTGCDLVDWLLEAGIVQTREDAVRYGRCLLESRILQHIDGTYHFYDKNLLYTFSA</sequence>
<feature type="transmembrane region" description="Helical" evidence="5">
    <location>
        <begin position="89"/>
        <end position="116"/>
    </location>
</feature>
<feature type="transmembrane region" description="Helical" evidence="5">
    <location>
        <begin position="335"/>
        <end position="357"/>
    </location>
</feature>
<feature type="transmembrane region" description="Helical" evidence="5">
    <location>
        <begin position="377"/>
        <end position="395"/>
    </location>
</feature>
<evidence type="ECO:0000256" key="1">
    <source>
        <dbReference type="ARBA" id="ARBA00004141"/>
    </source>
</evidence>
<evidence type="ECO:0000256" key="3">
    <source>
        <dbReference type="ARBA" id="ARBA00022989"/>
    </source>
</evidence>
<dbReference type="RefSeq" id="XP_015185680.1">
    <property type="nucleotide sequence ID" value="XM_015330194.1"/>
</dbReference>
<dbReference type="GeneID" id="107071306"/>
<dbReference type="InterPro" id="IPR036259">
    <property type="entry name" value="MFS_trans_sf"/>
</dbReference>
<dbReference type="SMART" id="SM00049">
    <property type="entry name" value="DEP"/>
    <property type="match status" value="1"/>
</dbReference>
<feature type="transmembrane region" description="Helical" evidence="5">
    <location>
        <begin position="407"/>
        <end position="425"/>
    </location>
</feature>
<feature type="transmembrane region" description="Helical" evidence="5">
    <location>
        <begin position="128"/>
        <end position="150"/>
    </location>
</feature>
<feature type="transmembrane region" description="Helical" evidence="5">
    <location>
        <begin position="64"/>
        <end position="83"/>
    </location>
</feature>
<dbReference type="PANTHER" id="PTHR22829:SF5">
    <property type="entry name" value="INTEGRAL MEMBRANE PROTEIN GPR155"/>
    <property type="match status" value="1"/>
</dbReference>
<keyword evidence="4 5" id="KW-0472">Membrane</keyword>
<evidence type="ECO:0000259" key="6">
    <source>
        <dbReference type="PROSITE" id="PS50186"/>
    </source>
</evidence>
<feature type="transmembrane region" description="Helical" evidence="5">
    <location>
        <begin position="263"/>
        <end position="283"/>
    </location>
</feature>
<dbReference type="Proteomes" id="UP000694924">
    <property type="component" value="Unplaced"/>
</dbReference>
<feature type="transmembrane region" description="Helical" evidence="5">
    <location>
        <begin position="199"/>
        <end position="222"/>
    </location>
</feature>
<evidence type="ECO:0000256" key="2">
    <source>
        <dbReference type="ARBA" id="ARBA00022692"/>
    </source>
</evidence>
<feature type="transmembrane region" description="Helical" evidence="5">
    <location>
        <begin position="34"/>
        <end position="52"/>
    </location>
</feature>
<evidence type="ECO:0000313" key="8">
    <source>
        <dbReference type="RefSeq" id="XP_015185680.1"/>
    </source>
</evidence>
<dbReference type="InterPro" id="IPR036388">
    <property type="entry name" value="WH-like_DNA-bd_sf"/>
</dbReference>
<feature type="transmembrane region" description="Helical" evidence="5">
    <location>
        <begin position="303"/>
        <end position="323"/>
    </location>
</feature>
<dbReference type="SUPFAM" id="SSF103473">
    <property type="entry name" value="MFS general substrate transporter"/>
    <property type="match status" value="1"/>
</dbReference>
<comment type="subcellular location">
    <subcellularLocation>
        <location evidence="1">Membrane</location>
        <topology evidence="1">Multi-pass membrane protein</topology>
    </subcellularLocation>
</comment>
<name>A0ABM1IZP3_POLDO</name>
<organism evidence="7 8">
    <name type="scientific">Polistes dominula</name>
    <name type="common">European paper wasp</name>
    <name type="synonym">Vespa dominula</name>
    <dbReference type="NCBI Taxonomy" id="743375"/>
    <lineage>
        <taxon>Eukaryota</taxon>
        <taxon>Metazoa</taxon>
        <taxon>Ecdysozoa</taxon>
        <taxon>Arthropoda</taxon>
        <taxon>Hexapoda</taxon>
        <taxon>Insecta</taxon>
        <taxon>Pterygota</taxon>
        <taxon>Neoptera</taxon>
        <taxon>Endopterygota</taxon>
        <taxon>Hymenoptera</taxon>
        <taxon>Apocrita</taxon>
        <taxon>Aculeata</taxon>
        <taxon>Vespoidea</taxon>
        <taxon>Vespidae</taxon>
        <taxon>Polistinae</taxon>
        <taxon>Polistini</taxon>
        <taxon>Polistes</taxon>
    </lineage>
</organism>